<accession>A0A154LBG0</accession>
<dbReference type="AlphaFoldDB" id="A0A154LBG0"/>
<dbReference type="EMBL" id="LPVY01000001">
    <property type="protein sequence ID" value="KZB69490.1"/>
    <property type="molecule type" value="Genomic_DNA"/>
</dbReference>
<dbReference type="Pfam" id="PF05494">
    <property type="entry name" value="MlaC"/>
    <property type="match status" value="1"/>
</dbReference>
<keyword evidence="1" id="KW-0732">Signal</keyword>
<dbReference type="InterPro" id="IPR042245">
    <property type="entry name" value="Tgt2/MlaC_sf"/>
</dbReference>
<dbReference type="InterPro" id="IPR008869">
    <property type="entry name" value="MlaC/ttg2D"/>
</dbReference>
<comment type="caution">
    <text evidence="2">The sequence shown here is derived from an EMBL/GenBank/DDBJ whole genome shotgun (WGS) entry which is preliminary data.</text>
</comment>
<gene>
    <name evidence="2" type="ORF">AUP42_00305</name>
</gene>
<organism evidence="2 3">
    <name type="scientific">Thalassospira lucentensis</name>
    <dbReference type="NCBI Taxonomy" id="168935"/>
    <lineage>
        <taxon>Bacteria</taxon>
        <taxon>Pseudomonadati</taxon>
        <taxon>Pseudomonadota</taxon>
        <taxon>Alphaproteobacteria</taxon>
        <taxon>Rhodospirillales</taxon>
        <taxon>Thalassospiraceae</taxon>
        <taxon>Thalassospira</taxon>
    </lineage>
</organism>
<evidence type="ECO:0000256" key="1">
    <source>
        <dbReference type="SAM" id="SignalP"/>
    </source>
</evidence>
<protein>
    <submittedName>
        <fullName evidence="2">Organic solvent ABC transporter</fullName>
    </submittedName>
</protein>
<dbReference type="Gene3D" id="3.10.450.710">
    <property type="entry name" value="Tgt2/MlaC"/>
    <property type="match status" value="1"/>
</dbReference>
<dbReference type="PANTHER" id="PTHR36573">
    <property type="entry name" value="INTERMEMBRANE PHOSPHOLIPID TRANSPORT SYSTEM BINDING PROTEIN MLAC"/>
    <property type="match status" value="1"/>
</dbReference>
<sequence>MVRSNMKSRIAIPALAAAIVSVTGLVAGPAFAGNATSASSHTVEVAASRSATDVIKTLASEAIVGLTDQSLSNDTRRQNFVALMDRYFAMDVISRFVLGRYWRSISEEELNEFADLLQDYLALNYASQFKDFNGEQFVVGDEKQQNKDTFVNSQFVRPDGPPVSIVWRLREFGDEYKIIDVTVEGLSMGITQRDEFTAVIQKNGGEVSALTENLRVKVGK</sequence>
<name>A0A154LBG0_9PROT</name>
<dbReference type="PANTHER" id="PTHR36573:SF1">
    <property type="entry name" value="INTERMEMBRANE PHOSPHOLIPID TRANSPORT SYSTEM BINDING PROTEIN MLAC"/>
    <property type="match status" value="1"/>
</dbReference>
<reference evidence="2 3" key="1">
    <citation type="submission" date="2015-12" db="EMBL/GenBank/DDBJ databases">
        <title>Genome sequence of Thalassospira lucentensis MCCC 1A02072.</title>
        <authorList>
            <person name="Lu L."/>
            <person name="Lai Q."/>
            <person name="Shao Z."/>
            <person name="Qian P."/>
        </authorList>
    </citation>
    <scope>NUCLEOTIDE SEQUENCE [LARGE SCALE GENOMIC DNA]</scope>
    <source>
        <strain evidence="2 3">MCCC 1A02072</strain>
    </source>
</reference>
<evidence type="ECO:0000313" key="3">
    <source>
        <dbReference type="Proteomes" id="UP000076335"/>
    </source>
</evidence>
<dbReference type="OrthoDB" id="8099120at2"/>
<feature type="chain" id="PRO_5007597041" evidence="1">
    <location>
        <begin position="33"/>
        <end position="220"/>
    </location>
</feature>
<evidence type="ECO:0000313" key="2">
    <source>
        <dbReference type="EMBL" id="KZB69490.1"/>
    </source>
</evidence>
<proteinExistence type="predicted"/>
<dbReference type="Proteomes" id="UP000076335">
    <property type="component" value="Unassembled WGS sequence"/>
</dbReference>
<feature type="signal peptide" evidence="1">
    <location>
        <begin position="1"/>
        <end position="32"/>
    </location>
</feature>